<dbReference type="PROSITE" id="PS51257">
    <property type="entry name" value="PROKAR_LIPOPROTEIN"/>
    <property type="match status" value="1"/>
</dbReference>
<evidence type="ECO:0000313" key="3">
    <source>
        <dbReference type="EMBL" id="MCL6270073.1"/>
    </source>
</evidence>
<dbReference type="Proteomes" id="UP001203338">
    <property type="component" value="Unassembled WGS sequence"/>
</dbReference>
<evidence type="ECO:0000259" key="2">
    <source>
        <dbReference type="PROSITE" id="PS50206"/>
    </source>
</evidence>
<dbReference type="InterPro" id="IPR001763">
    <property type="entry name" value="Rhodanese-like_dom"/>
</dbReference>
<dbReference type="PROSITE" id="PS50206">
    <property type="entry name" value="RHODANESE_3"/>
    <property type="match status" value="1"/>
</dbReference>
<evidence type="ECO:0000256" key="1">
    <source>
        <dbReference type="SAM" id="MobiDB-lite"/>
    </source>
</evidence>
<reference evidence="3 4" key="1">
    <citation type="submission" date="2022-05" db="EMBL/GenBank/DDBJ databases">
        <authorList>
            <person name="Park J.-S."/>
        </authorList>
    </citation>
    <scope>NUCLEOTIDE SEQUENCE [LARGE SCALE GENOMIC DNA]</scope>
    <source>
        <strain evidence="3 4">2012CJ34-2</strain>
    </source>
</reference>
<proteinExistence type="predicted"/>
<dbReference type="InterPro" id="IPR036873">
    <property type="entry name" value="Rhodanese-like_dom_sf"/>
</dbReference>
<dbReference type="SMART" id="SM00450">
    <property type="entry name" value="RHOD"/>
    <property type="match status" value="1"/>
</dbReference>
<dbReference type="EMBL" id="JAMFLX010000010">
    <property type="protein sequence ID" value="MCL6270073.1"/>
    <property type="molecule type" value="Genomic_DNA"/>
</dbReference>
<dbReference type="Gene3D" id="3.40.250.10">
    <property type="entry name" value="Rhodanese-like domain"/>
    <property type="match status" value="1"/>
</dbReference>
<dbReference type="SUPFAM" id="SSF52821">
    <property type="entry name" value="Rhodanese/Cell cycle control phosphatase"/>
    <property type="match status" value="1"/>
</dbReference>
<name>A0ABT0PHV7_9GAMM</name>
<comment type="caution">
    <text evidence="3">The sequence shown here is derived from an EMBL/GenBank/DDBJ whole genome shotgun (WGS) entry which is preliminary data.</text>
</comment>
<sequence length="207" mass="22926">MSICRSNNVGIKSNNAFWQVFLLLSALACIQGCCTTESTLSPSERDINQLIVKTHQLADQGGYRLITTSGVEGLINSKRNCLIVDTLPLPRYEAHHIEGAVSFWFPRSPAPVNEWDTELMEGKTIKDFKGMLGADKERPVVFYCGRTACDRSHSAAAWAVKLGYKEVYRYAGGINAWLNRPWDGRQPKPACTASSSPEKSHKKSSTS</sequence>
<gene>
    <name evidence="3" type="ORF">M3P05_09025</name>
</gene>
<dbReference type="CDD" id="cd00158">
    <property type="entry name" value="RHOD"/>
    <property type="match status" value="1"/>
</dbReference>
<keyword evidence="4" id="KW-1185">Reference proteome</keyword>
<feature type="region of interest" description="Disordered" evidence="1">
    <location>
        <begin position="183"/>
        <end position="207"/>
    </location>
</feature>
<dbReference type="Pfam" id="PF00581">
    <property type="entry name" value="Rhodanese"/>
    <property type="match status" value="1"/>
</dbReference>
<protein>
    <submittedName>
        <fullName evidence="3">Rhodanese-like domain-containing protein</fullName>
    </submittedName>
</protein>
<dbReference type="RefSeq" id="WP_249699221.1">
    <property type="nucleotide sequence ID" value="NZ_JAMFLX010000010.1"/>
</dbReference>
<accession>A0ABT0PHV7</accession>
<organism evidence="3 4">
    <name type="scientific">Parendozoicomonas callyspongiae</name>
    <dbReference type="NCBI Taxonomy" id="2942213"/>
    <lineage>
        <taxon>Bacteria</taxon>
        <taxon>Pseudomonadati</taxon>
        <taxon>Pseudomonadota</taxon>
        <taxon>Gammaproteobacteria</taxon>
        <taxon>Oceanospirillales</taxon>
        <taxon>Endozoicomonadaceae</taxon>
        <taxon>Parendozoicomonas</taxon>
    </lineage>
</organism>
<evidence type="ECO:0000313" key="4">
    <source>
        <dbReference type="Proteomes" id="UP001203338"/>
    </source>
</evidence>
<feature type="domain" description="Rhodanese" evidence="2">
    <location>
        <begin position="77"/>
        <end position="181"/>
    </location>
</feature>